<dbReference type="Pfam" id="PF02743">
    <property type="entry name" value="dCache_1"/>
    <property type="match status" value="1"/>
</dbReference>
<evidence type="ECO:0000259" key="13">
    <source>
        <dbReference type="PROSITE" id="PS50192"/>
    </source>
</evidence>
<dbReference type="CDD" id="cd18773">
    <property type="entry name" value="PDC1_HK_sensor"/>
    <property type="match status" value="1"/>
</dbReference>
<keyword evidence="6 11" id="KW-1133">Transmembrane helix</keyword>
<evidence type="ECO:0000256" key="2">
    <source>
        <dbReference type="ARBA" id="ARBA00022475"/>
    </source>
</evidence>
<keyword evidence="7 11" id="KW-0472">Membrane</keyword>
<keyword evidence="16" id="KW-1185">Reference proteome</keyword>
<keyword evidence="2" id="KW-1003">Cell membrane</keyword>
<protein>
    <recommendedName>
        <fullName evidence="18">Methyl-accepting chemotaxis protein</fullName>
    </recommendedName>
</protein>
<dbReference type="SUPFAM" id="SSF58104">
    <property type="entry name" value="Methyl-accepting chemotaxis protein (MCP) signaling domain"/>
    <property type="match status" value="1"/>
</dbReference>
<dbReference type="SMART" id="SM00283">
    <property type="entry name" value="MA"/>
    <property type="match status" value="1"/>
</dbReference>
<dbReference type="Gene3D" id="3.30.450.20">
    <property type="entry name" value="PAS domain"/>
    <property type="match status" value="2"/>
</dbReference>
<dbReference type="PROSITE" id="PS50111">
    <property type="entry name" value="CHEMOTAXIS_TRANSDUC_2"/>
    <property type="match status" value="1"/>
</dbReference>
<organism evidence="15 17">
    <name type="scientific">Moritella viscosa</name>
    <dbReference type="NCBI Taxonomy" id="80854"/>
    <lineage>
        <taxon>Bacteria</taxon>
        <taxon>Pseudomonadati</taxon>
        <taxon>Pseudomonadota</taxon>
        <taxon>Gammaproteobacteria</taxon>
        <taxon>Alteromonadales</taxon>
        <taxon>Moritellaceae</taxon>
        <taxon>Moritella</taxon>
    </lineage>
</organism>
<dbReference type="PANTHER" id="PTHR32089">
    <property type="entry name" value="METHYL-ACCEPTING CHEMOTAXIS PROTEIN MCPB"/>
    <property type="match status" value="1"/>
</dbReference>
<dbReference type="CDD" id="cd11386">
    <property type="entry name" value="MCP_signal"/>
    <property type="match status" value="1"/>
</dbReference>
<dbReference type="EMBL" id="FPLJ01000084">
    <property type="protein sequence ID" value="SGY99447.1"/>
    <property type="molecule type" value="Genomic_DNA"/>
</dbReference>
<evidence type="ECO:0000256" key="11">
    <source>
        <dbReference type="SAM" id="Phobius"/>
    </source>
</evidence>
<dbReference type="InterPro" id="IPR004089">
    <property type="entry name" value="MCPsignal_dom"/>
</dbReference>
<evidence type="ECO:0000256" key="8">
    <source>
        <dbReference type="ARBA" id="ARBA00023224"/>
    </source>
</evidence>
<evidence type="ECO:0000259" key="12">
    <source>
        <dbReference type="PROSITE" id="PS50111"/>
    </source>
</evidence>
<dbReference type="InterPro" id="IPR000727">
    <property type="entry name" value="T_SNARE_dom"/>
</dbReference>
<dbReference type="RefSeq" id="WP_045110325.1">
    <property type="nucleotide sequence ID" value="NZ_CAWQZC010000059.1"/>
</dbReference>
<feature type="transmembrane region" description="Helical" evidence="11">
    <location>
        <begin position="278"/>
        <end position="296"/>
    </location>
</feature>
<evidence type="ECO:0000313" key="17">
    <source>
        <dbReference type="Proteomes" id="UP000183794"/>
    </source>
</evidence>
<dbReference type="AlphaFoldDB" id="A0A1L0CEJ2"/>
<evidence type="ECO:0000313" key="15">
    <source>
        <dbReference type="EMBL" id="SGZ14239.1"/>
    </source>
</evidence>
<comment type="similarity">
    <text evidence="9">Belongs to the methyl-accepting chemotaxis (MCP) protein family.</text>
</comment>
<evidence type="ECO:0000256" key="9">
    <source>
        <dbReference type="ARBA" id="ARBA00029447"/>
    </source>
</evidence>
<evidence type="ECO:0008006" key="18">
    <source>
        <dbReference type="Google" id="ProtNLM"/>
    </source>
</evidence>
<keyword evidence="8 10" id="KW-0807">Transducer</keyword>
<dbReference type="FunFam" id="1.10.287.950:FF:000001">
    <property type="entry name" value="Methyl-accepting chemotaxis sensory transducer"/>
    <property type="match status" value="1"/>
</dbReference>
<evidence type="ECO:0000256" key="1">
    <source>
        <dbReference type="ARBA" id="ARBA00004429"/>
    </source>
</evidence>
<keyword evidence="3" id="KW-0145">Chemotaxis</keyword>
<evidence type="ECO:0000256" key="4">
    <source>
        <dbReference type="ARBA" id="ARBA00022519"/>
    </source>
</evidence>
<evidence type="ECO:0000256" key="5">
    <source>
        <dbReference type="ARBA" id="ARBA00022692"/>
    </source>
</evidence>
<gene>
    <name evidence="14" type="ORF">MT2528_3848</name>
    <name evidence="15" type="ORF">NVI5450_4028</name>
</gene>
<dbReference type="Gene3D" id="1.10.287.950">
    <property type="entry name" value="Methyl-accepting chemotaxis protein"/>
    <property type="match status" value="1"/>
</dbReference>
<evidence type="ECO:0000256" key="7">
    <source>
        <dbReference type="ARBA" id="ARBA00023136"/>
    </source>
</evidence>
<evidence type="ECO:0000256" key="6">
    <source>
        <dbReference type="ARBA" id="ARBA00022989"/>
    </source>
</evidence>
<dbReference type="InterPro" id="IPR033479">
    <property type="entry name" value="dCache_1"/>
</dbReference>
<keyword evidence="4" id="KW-0997">Cell inner membrane</keyword>
<feature type="domain" description="T-SNARE coiled-coil homology" evidence="13">
    <location>
        <begin position="544"/>
        <end position="606"/>
    </location>
</feature>
<dbReference type="GO" id="GO:0005886">
    <property type="term" value="C:plasma membrane"/>
    <property type="evidence" value="ECO:0007669"/>
    <property type="project" value="UniProtKB-SubCell"/>
</dbReference>
<dbReference type="EMBL" id="FPLD01000113">
    <property type="protein sequence ID" value="SGZ14239.1"/>
    <property type="molecule type" value="Genomic_DNA"/>
</dbReference>
<accession>A0A1L0CEJ2</accession>
<evidence type="ECO:0000256" key="3">
    <source>
        <dbReference type="ARBA" id="ARBA00022500"/>
    </source>
</evidence>
<evidence type="ECO:0000256" key="10">
    <source>
        <dbReference type="PROSITE-ProRule" id="PRU00284"/>
    </source>
</evidence>
<reference evidence="14 16" key="2">
    <citation type="submission" date="2016-11" db="EMBL/GenBank/DDBJ databases">
        <authorList>
            <person name="Klemetsen T."/>
        </authorList>
    </citation>
    <scope>NUCLEOTIDE SEQUENCE [LARGE SCALE GENOMIC DNA]</scope>
    <source>
        <strain evidence="14">MT 2528</strain>
    </source>
</reference>
<evidence type="ECO:0000313" key="14">
    <source>
        <dbReference type="EMBL" id="SGY99447.1"/>
    </source>
</evidence>
<sequence length="629" mass="68724">MSAKYKLMLSIGILIAVIVTVLSILGYTQINNSSTRDYRNTLSSKSFLVAKGVEGKIESYFVALESLSATLEIQQNKVMVDDRVIELLIENKNRMEVLNFFVSLPDGTTYGASNKGEIPNFNAKQLQREWFINGMSGVDRTVTNPFMATTGHLTMAMVTPLKQNGEVIAVIGMSLKMSDITDYVNELSSEPNLFVARKDGFLMAASDPQSIGKNLFDLRPSYKEYADKSSSEHSYTVPEKGDLYVVSSKIDSLNWTVWAWATWDNINATSDAAVKTNFISGMIFIVLGIFIIHYLISKLMYLPVGGEPKDIEDLVDKIASGDLTNVPQLDVDSVGIYRSTIIMAHNLKGIISDINKSSNELLNASTQLGDSSGKVDRSSKSQMIQLELVATAMNEMTTTVVEVAQNAVEASRSSNDASESSKQGLDVVAQMNEEITKLVGSIGNVQKVIASVHTETKNVGGILDVIRGIADQTNLLALNAAIEAARAGEYGRGFAVVADEVRTLATKTQESTNEIQTMIESLQEQASHSVRLMYENVSSAEITLAKSDEASSSLALIERKIQLIQDMNHQIATAAEEQSQVAAEINENVVNVNDLVVSTTEDVQENVDIADNLNNMATRLSDAIRTFRM</sequence>
<reference evidence="15 17" key="1">
    <citation type="submission" date="2016-11" db="EMBL/GenBank/DDBJ databases">
        <authorList>
            <person name="Jaros S."/>
            <person name="Januszkiewicz K."/>
            <person name="Wedrychowicz H."/>
        </authorList>
    </citation>
    <scope>NUCLEOTIDE SEQUENCE [LARGE SCALE GENOMIC DNA]</scope>
    <source>
        <strain evidence="15">NVI 5450</strain>
    </source>
</reference>
<proteinExistence type="inferred from homology"/>
<dbReference type="GeneID" id="61297651"/>
<evidence type="ECO:0000313" key="16">
    <source>
        <dbReference type="Proteomes" id="UP000182660"/>
    </source>
</evidence>
<dbReference type="PANTHER" id="PTHR32089:SF112">
    <property type="entry name" value="LYSOZYME-LIKE PROTEIN-RELATED"/>
    <property type="match status" value="1"/>
</dbReference>
<dbReference type="GO" id="GO:0007165">
    <property type="term" value="P:signal transduction"/>
    <property type="evidence" value="ECO:0007669"/>
    <property type="project" value="UniProtKB-KW"/>
</dbReference>
<feature type="domain" description="Methyl-accepting transducer" evidence="12">
    <location>
        <begin position="357"/>
        <end position="593"/>
    </location>
</feature>
<comment type="subcellular location">
    <subcellularLocation>
        <location evidence="1">Cell inner membrane</location>
        <topology evidence="1">Multi-pass membrane protein</topology>
    </subcellularLocation>
</comment>
<feature type="transmembrane region" description="Helical" evidence="11">
    <location>
        <begin position="7"/>
        <end position="27"/>
    </location>
</feature>
<dbReference type="Proteomes" id="UP000182660">
    <property type="component" value="Unassembled WGS sequence"/>
</dbReference>
<keyword evidence="5 11" id="KW-0812">Transmembrane</keyword>
<dbReference type="Proteomes" id="UP000183794">
    <property type="component" value="Unassembled WGS sequence"/>
</dbReference>
<dbReference type="Pfam" id="PF00015">
    <property type="entry name" value="MCPsignal"/>
    <property type="match status" value="1"/>
</dbReference>
<dbReference type="PROSITE" id="PS50192">
    <property type="entry name" value="T_SNARE"/>
    <property type="match status" value="1"/>
</dbReference>
<dbReference type="GO" id="GO:0006935">
    <property type="term" value="P:chemotaxis"/>
    <property type="evidence" value="ECO:0007669"/>
    <property type="project" value="UniProtKB-KW"/>
</dbReference>
<name>A0A1L0CEJ2_9GAMM</name>